<reference evidence="4" key="1">
    <citation type="journal article" date="2019" name="Int. J. Syst. Evol. Microbiol.">
        <title>The Global Catalogue of Microorganisms (GCM) 10K type strain sequencing project: providing services to taxonomists for standard genome sequencing and annotation.</title>
        <authorList>
            <consortium name="The Broad Institute Genomics Platform"/>
            <consortium name="The Broad Institute Genome Sequencing Center for Infectious Disease"/>
            <person name="Wu L."/>
            <person name="Ma J."/>
        </authorList>
    </citation>
    <scope>NUCLEOTIDE SEQUENCE [LARGE SCALE GENOMIC DNA]</scope>
    <source>
        <strain evidence="4">JCM 17021</strain>
    </source>
</reference>
<dbReference type="PROSITE" id="PS00086">
    <property type="entry name" value="CYTOCHROME_P450"/>
    <property type="match status" value="1"/>
</dbReference>
<protein>
    <submittedName>
        <fullName evidence="3">Cytochrome P450</fullName>
    </submittedName>
</protein>
<name>A0ABP7KXA1_9MICO</name>
<keyword evidence="2" id="KW-0503">Monooxygenase</keyword>
<sequence>MIHAPTTPDPFGRAVLENPQPFHEWLRETAPVVYLEQYGVYAMGRYADVHAALVDWQNFESSSGVGISNFRKEAPWRQPSVLLEADPPHHDAPRGVLAKILSARELGRLRAQWVADADELVDSLLSRGTEFDAVPELAEAFPLRVFPDAVGISGEGRENLLPYGDHLFNTFGPHNWLTAKGEPHIAESSRWVAEQCSHEALSSEGFGARIWAAADRGEITAAQAPLMVRSLLSAGVDTTVIGLSAILNAFATHPEQWQRLRHEPALARAAFDEAIRLESPVQTFFRTATRDIVLGETVIPEGEKILMFLASANRDPRRWTDPHSFDITRDPSGHVGFGMGIHQCVGQHVARLEASILLAALARRISAIEPAGSAVRHLNNTLRGFDSIPVSVTVA</sequence>
<dbReference type="InterPro" id="IPR017972">
    <property type="entry name" value="Cyt_P450_CS"/>
</dbReference>
<dbReference type="SUPFAM" id="SSF48264">
    <property type="entry name" value="Cytochrome P450"/>
    <property type="match status" value="1"/>
</dbReference>
<dbReference type="CDD" id="cd11037">
    <property type="entry name" value="CYP199A2-like"/>
    <property type="match status" value="1"/>
</dbReference>
<dbReference type="RefSeq" id="WP_345068845.1">
    <property type="nucleotide sequence ID" value="NZ_BAABCN010000012.1"/>
</dbReference>
<dbReference type="PANTHER" id="PTHR46696">
    <property type="entry name" value="P450, PUTATIVE (EUROFUNG)-RELATED"/>
    <property type="match status" value="1"/>
</dbReference>
<evidence type="ECO:0000256" key="2">
    <source>
        <dbReference type="RuleBase" id="RU000461"/>
    </source>
</evidence>
<keyword evidence="4" id="KW-1185">Reference proteome</keyword>
<dbReference type="Pfam" id="PF00067">
    <property type="entry name" value="p450"/>
    <property type="match status" value="1"/>
</dbReference>
<dbReference type="InterPro" id="IPR002397">
    <property type="entry name" value="Cyt_P450_B"/>
</dbReference>
<keyword evidence="2" id="KW-0408">Iron</keyword>
<dbReference type="EMBL" id="BAABCN010000012">
    <property type="protein sequence ID" value="GAA3889260.1"/>
    <property type="molecule type" value="Genomic_DNA"/>
</dbReference>
<keyword evidence="2" id="KW-0560">Oxidoreductase</keyword>
<keyword evidence="2" id="KW-0479">Metal-binding</keyword>
<dbReference type="Gene3D" id="1.10.630.10">
    <property type="entry name" value="Cytochrome P450"/>
    <property type="match status" value="1"/>
</dbReference>
<comment type="caution">
    <text evidence="3">The sequence shown here is derived from an EMBL/GenBank/DDBJ whole genome shotgun (WGS) entry which is preliminary data.</text>
</comment>
<comment type="similarity">
    <text evidence="1 2">Belongs to the cytochrome P450 family.</text>
</comment>
<proteinExistence type="inferred from homology"/>
<accession>A0ABP7KXA1</accession>
<evidence type="ECO:0000313" key="4">
    <source>
        <dbReference type="Proteomes" id="UP001501803"/>
    </source>
</evidence>
<dbReference type="InterPro" id="IPR036396">
    <property type="entry name" value="Cyt_P450_sf"/>
</dbReference>
<evidence type="ECO:0000256" key="1">
    <source>
        <dbReference type="ARBA" id="ARBA00010617"/>
    </source>
</evidence>
<evidence type="ECO:0000313" key="3">
    <source>
        <dbReference type="EMBL" id="GAA3889260.1"/>
    </source>
</evidence>
<dbReference type="PRINTS" id="PR00359">
    <property type="entry name" value="BP450"/>
</dbReference>
<gene>
    <name evidence="3" type="ORF">GCM10022381_33890</name>
</gene>
<dbReference type="PANTHER" id="PTHR46696:SF1">
    <property type="entry name" value="CYTOCHROME P450 YJIB-RELATED"/>
    <property type="match status" value="1"/>
</dbReference>
<dbReference type="InterPro" id="IPR001128">
    <property type="entry name" value="Cyt_P450"/>
</dbReference>
<organism evidence="3 4">
    <name type="scientific">Leifsonia kafniensis</name>
    <dbReference type="NCBI Taxonomy" id="475957"/>
    <lineage>
        <taxon>Bacteria</taxon>
        <taxon>Bacillati</taxon>
        <taxon>Actinomycetota</taxon>
        <taxon>Actinomycetes</taxon>
        <taxon>Micrococcales</taxon>
        <taxon>Microbacteriaceae</taxon>
        <taxon>Leifsonia</taxon>
    </lineage>
</organism>
<dbReference type="Proteomes" id="UP001501803">
    <property type="component" value="Unassembled WGS sequence"/>
</dbReference>
<keyword evidence="2" id="KW-0349">Heme</keyword>